<evidence type="ECO:0000313" key="4">
    <source>
        <dbReference type="Proteomes" id="UP001497392"/>
    </source>
</evidence>
<sequence>MLKQLPTARKLLLRWNAIEWRWHRLEVSNIQKQQDRGSRDDVAVEELFPSVAPRPCQLRYEVAARDVAVQCPHSAFPHGLSEVIAPVTLDKASDLLPVSEASFEELRAANAELRASDASLEQANSKSVAALEAADAKLKELFPGSPGKNGIDALDEDPQVSPAKTASQVALASPVVKEAMVKPGSRETPVASYQGSEGANAHSGLSGNTGPLGILGTLGKLGNTGGKGPNGDSGLLGNSRKSGPTGITGANGATALEGVQGNTGLFGSLGNTGVTSEFGAFGQSGSMGGHATTGASGMSGSTSNSGLTGTGTVCIAPPVTLNFDDINNSDPFAFVQSP</sequence>
<proteinExistence type="predicted"/>
<accession>A0ABP1FR28</accession>
<feature type="region of interest" description="Disordered" evidence="2">
    <location>
        <begin position="181"/>
        <end position="209"/>
    </location>
</feature>
<gene>
    <name evidence="3" type="primary">g4759</name>
    <name evidence="3" type="ORF">VP750_LOCUS4059</name>
</gene>
<reference evidence="3 4" key="1">
    <citation type="submission" date="2024-06" db="EMBL/GenBank/DDBJ databases">
        <authorList>
            <person name="Kraege A."/>
            <person name="Thomma B."/>
        </authorList>
    </citation>
    <scope>NUCLEOTIDE SEQUENCE [LARGE SCALE GENOMIC DNA]</scope>
</reference>
<evidence type="ECO:0000256" key="2">
    <source>
        <dbReference type="SAM" id="MobiDB-lite"/>
    </source>
</evidence>
<dbReference type="PANTHER" id="PTHR37456">
    <property type="entry name" value="SI:CH211-266K2.1"/>
    <property type="match status" value="1"/>
</dbReference>
<dbReference type="InterPro" id="IPR050938">
    <property type="entry name" value="Collagen_Structural_Proteins"/>
</dbReference>
<organism evidence="3 4">
    <name type="scientific">Coccomyxa viridis</name>
    <dbReference type="NCBI Taxonomy" id="1274662"/>
    <lineage>
        <taxon>Eukaryota</taxon>
        <taxon>Viridiplantae</taxon>
        <taxon>Chlorophyta</taxon>
        <taxon>core chlorophytes</taxon>
        <taxon>Trebouxiophyceae</taxon>
        <taxon>Trebouxiophyceae incertae sedis</taxon>
        <taxon>Coccomyxaceae</taxon>
        <taxon>Coccomyxa</taxon>
    </lineage>
</organism>
<dbReference type="Proteomes" id="UP001497392">
    <property type="component" value="Unassembled WGS sequence"/>
</dbReference>
<dbReference type="EMBL" id="CAXHTA020000007">
    <property type="protein sequence ID" value="CAL5222400.1"/>
    <property type="molecule type" value="Genomic_DNA"/>
</dbReference>
<comment type="caution">
    <text evidence="3">The sequence shown here is derived from an EMBL/GenBank/DDBJ whole genome shotgun (WGS) entry which is preliminary data.</text>
</comment>
<keyword evidence="4" id="KW-1185">Reference proteome</keyword>
<dbReference type="PANTHER" id="PTHR37456:SF3">
    <property type="entry name" value="COLLAGEN ALPHA-1(XXV) CHAIN"/>
    <property type="match status" value="1"/>
</dbReference>
<name>A0ABP1FR28_9CHLO</name>
<keyword evidence="1" id="KW-0677">Repeat</keyword>
<feature type="region of interest" description="Disordered" evidence="2">
    <location>
        <begin position="223"/>
        <end position="251"/>
    </location>
</feature>
<evidence type="ECO:0000313" key="3">
    <source>
        <dbReference type="EMBL" id="CAL5222400.1"/>
    </source>
</evidence>
<evidence type="ECO:0000256" key="1">
    <source>
        <dbReference type="ARBA" id="ARBA00022737"/>
    </source>
</evidence>
<protein>
    <submittedName>
        <fullName evidence="3">G4759 protein</fullName>
    </submittedName>
</protein>